<sequence length="765" mass="85795">MEEELQHVNPCPPAWLSAEQKEALLGDNIQGTAYNQRWVLSTLMKVWNTLHDFLPSLQKETNLVRYDVTPVQSSLAAKNESSEFNAFETPQQVAADDTPNYTIGDDQHAAQDISTPVKQDVVELPEDVEQCTCELWDMCADNLVAGHVLQLGDQLVLHMLAYALRDPIVPRLTEILCGLVYNICHQDEGCKAVLMNESLPLLLVSLPERSSYSPLLVQAFNLLHRLVYYCNRVQRREALHTLLLASIKQDEHGDNEVEMVDSTNNDEAGLYRRSASVGELDELSEDLHTTTQTVEATGSQLADQTSPKVDDSCKILALALKSCNLEHFLAFTLLNSLHAELVSKAVYLLEELLFFKDPLAKVFMSERYADTGIVVGLLRLVSDWHRQRLRSDALELPPEDEFDFGCSSSQHEDDEKKVSPVVHSAFICLYAFVDTKAADFIVRTRSSHTKLEPALVLYIGELVVSVDAQVRLLRSRAPRASPEEEEEDSTSISLRLTAEKLGCALRLLGILKRTLSLPEVILGLARILSLLELSGIFWEDAVNKYNNPDSEITVSSLTDNQNEADCTHDSNHSLDTIPPPLTEAADNASSSQFSSKINQNKAVDVLEHFDTLVSDSNSVNAEAKRISEHQSFKNQLQNKLKTGSRSRRRSSLRESNYDDVTHILDSDEISFSPSTEAELRDLRRSLELYFASTLHYWFIFGDLKDKRGVLCSLLGVLEQCHVHEVLLVLDAVKKFESGVVARIQENLLDHQAYPRIVALLAQLYQ</sequence>
<evidence type="ECO:0000256" key="3">
    <source>
        <dbReference type="ARBA" id="ARBA00038401"/>
    </source>
</evidence>
<dbReference type="AlphaFoldDB" id="A0A8B7PEA6"/>
<evidence type="ECO:0000256" key="2">
    <source>
        <dbReference type="ARBA" id="ARBA00023242"/>
    </source>
</evidence>
<dbReference type="Proteomes" id="UP000694843">
    <property type="component" value="Unplaced"/>
</dbReference>
<dbReference type="RefSeq" id="XP_018023631.1">
    <property type="nucleotide sequence ID" value="XM_018168142.2"/>
</dbReference>
<keyword evidence="2" id="KW-0539">Nucleus</keyword>
<dbReference type="OrthoDB" id="2156856at2759"/>
<dbReference type="PANTHER" id="PTHR23424:SF23">
    <property type="entry name" value="PROTEIN SAAL1"/>
    <property type="match status" value="1"/>
</dbReference>
<organism evidence="4 5">
    <name type="scientific">Hyalella azteca</name>
    <name type="common">Amphipod</name>
    <dbReference type="NCBI Taxonomy" id="294128"/>
    <lineage>
        <taxon>Eukaryota</taxon>
        <taxon>Metazoa</taxon>
        <taxon>Ecdysozoa</taxon>
        <taxon>Arthropoda</taxon>
        <taxon>Crustacea</taxon>
        <taxon>Multicrustacea</taxon>
        <taxon>Malacostraca</taxon>
        <taxon>Eumalacostraca</taxon>
        <taxon>Peracarida</taxon>
        <taxon>Amphipoda</taxon>
        <taxon>Senticaudata</taxon>
        <taxon>Talitrida</taxon>
        <taxon>Talitroidea</taxon>
        <taxon>Hyalellidae</taxon>
        <taxon>Hyalella</taxon>
    </lineage>
</organism>
<keyword evidence="4" id="KW-1185">Reference proteome</keyword>
<evidence type="ECO:0000256" key="1">
    <source>
        <dbReference type="ARBA" id="ARBA00004123"/>
    </source>
</evidence>
<accession>A0A8B7PEA6</accession>
<reference evidence="5" key="1">
    <citation type="submission" date="2025-08" db="UniProtKB">
        <authorList>
            <consortium name="RefSeq"/>
        </authorList>
    </citation>
    <scope>IDENTIFICATION</scope>
    <source>
        <tissue evidence="5">Whole organism</tissue>
    </source>
</reference>
<gene>
    <name evidence="5" type="primary">LOC108679513</name>
</gene>
<name>A0A8B7PEA6_HYAAZ</name>
<dbReference type="InterPro" id="IPR052464">
    <property type="entry name" value="Synovial_Prolif_Regulator"/>
</dbReference>
<comment type="similarity">
    <text evidence="3">Belongs to the SAAL1 family.</text>
</comment>
<dbReference type="PANTHER" id="PTHR23424">
    <property type="entry name" value="SERUM AMYLOID A"/>
    <property type="match status" value="1"/>
</dbReference>
<dbReference type="GO" id="GO:0005654">
    <property type="term" value="C:nucleoplasm"/>
    <property type="evidence" value="ECO:0007669"/>
    <property type="project" value="TreeGrafter"/>
</dbReference>
<protein>
    <submittedName>
        <fullName evidence="5">Uncharacterized protein LOC108679513 isoform X1</fullName>
    </submittedName>
</protein>
<evidence type="ECO:0000313" key="5">
    <source>
        <dbReference type="RefSeq" id="XP_018023631.1"/>
    </source>
</evidence>
<proteinExistence type="inferred from homology"/>
<comment type="subcellular location">
    <subcellularLocation>
        <location evidence="1">Nucleus</location>
    </subcellularLocation>
</comment>
<dbReference type="KEGG" id="hazt:108679513"/>
<evidence type="ECO:0000313" key="4">
    <source>
        <dbReference type="Proteomes" id="UP000694843"/>
    </source>
</evidence>
<dbReference type="GeneID" id="108679513"/>